<evidence type="ECO:0000313" key="1">
    <source>
        <dbReference type="EMBL" id="KAJ9066281.1"/>
    </source>
</evidence>
<accession>A0ACC2SVI2</accession>
<organism evidence="1 2">
    <name type="scientific">Entomophthora muscae</name>
    <dbReference type="NCBI Taxonomy" id="34485"/>
    <lineage>
        <taxon>Eukaryota</taxon>
        <taxon>Fungi</taxon>
        <taxon>Fungi incertae sedis</taxon>
        <taxon>Zoopagomycota</taxon>
        <taxon>Entomophthoromycotina</taxon>
        <taxon>Entomophthoromycetes</taxon>
        <taxon>Entomophthorales</taxon>
        <taxon>Entomophthoraceae</taxon>
        <taxon>Entomophthora</taxon>
    </lineage>
</organism>
<gene>
    <name evidence="1" type="ORF">DSO57_1011154</name>
</gene>
<keyword evidence="2" id="KW-1185">Reference proteome</keyword>
<evidence type="ECO:0000313" key="2">
    <source>
        <dbReference type="Proteomes" id="UP001165960"/>
    </source>
</evidence>
<comment type="caution">
    <text evidence="1">The sequence shown here is derived from an EMBL/GenBank/DDBJ whole genome shotgun (WGS) entry which is preliminary data.</text>
</comment>
<reference evidence="1" key="1">
    <citation type="submission" date="2022-04" db="EMBL/GenBank/DDBJ databases">
        <title>Genome of the entomopathogenic fungus Entomophthora muscae.</title>
        <authorList>
            <person name="Elya C."/>
            <person name="Lovett B.R."/>
            <person name="Lee E."/>
            <person name="Macias A.M."/>
            <person name="Hajek A.E."/>
            <person name="De Bivort B.L."/>
            <person name="Kasson M.T."/>
            <person name="De Fine Licht H.H."/>
            <person name="Stajich J.E."/>
        </authorList>
    </citation>
    <scope>NUCLEOTIDE SEQUENCE</scope>
    <source>
        <strain evidence="1">Berkeley</strain>
    </source>
</reference>
<dbReference type="EMBL" id="QTSX02004298">
    <property type="protein sequence ID" value="KAJ9066281.1"/>
    <property type="molecule type" value="Genomic_DNA"/>
</dbReference>
<dbReference type="Proteomes" id="UP001165960">
    <property type="component" value="Unassembled WGS sequence"/>
</dbReference>
<proteinExistence type="predicted"/>
<protein>
    <submittedName>
        <fullName evidence="1">Uncharacterized protein</fullName>
    </submittedName>
</protein>
<name>A0ACC2SVI2_9FUNG</name>
<sequence length="79" mass="8503">MGRHMGPSHSPMGSTPLTSPLLAGPTRMCLSCGTTASPEWRRGPKGQKTLCNACGLKYSRQLKAARLQNQSEYPTSQPT</sequence>